<dbReference type="SUPFAM" id="SSF53067">
    <property type="entry name" value="Actin-like ATPase domain"/>
    <property type="match status" value="1"/>
</dbReference>
<reference evidence="2" key="1">
    <citation type="submission" date="2015-07" db="EMBL/GenBank/DDBJ databases">
        <authorList>
            <person name="Moine D."/>
            <person name="Kassam M."/>
        </authorList>
    </citation>
    <scope>NUCLEOTIDE SEQUENCE [LARGE SCALE GENOMIC DNA]</scope>
    <source>
        <strain evidence="2">LMG 26250</strain>
    </source>
</reference>
<dbReference type="EMBL" id="CP012264">
    <property type="protein sequence ID" value="ALB64380.1"/>
    <property type="molecule type" value="Genomic_DNA"/>
</dbReference>
<sequence length="276" mass="30051">MAFSFCGTGRTSPVIGKQWQIGLHIQTDSVTAVALSRKRGGWRQQRWWSLPLAVHRDEEQRRQALIETLTPWRAQLPRYHSIRLGFPAQRTLQRELPRPVTALCEPECEAWLGAVAARQLSLPPDALAFDYAETQAGDGYAVTAARATEVAELMTCARALRFTPAALTPDASALACFFPFIDDACRVVVTQVGAQWLWATRERWGALPNTGAEGLAALGAQLNVQAHEIALCGAPLPEAGGWLTFDPWQAITWPCPPTPDETGRFAVAIGLALGAA</sequence>
<dbReference type="RefSeq" id="WP_050555018.1">
    <property type="nucleotide sequence ID" value="NZ_CAKW01000068.1"/>
</dbReference>
<dbReference type="Proteomes" id="UP000067320">
    <property type="component" value="Chromosome"/>
</dbReference>
<protein>
    <submittedName>
        <fullName evidence="1">Pilus assembly protein</fullName>
    </submittedName>
</protein>
<evidence type="ECO:0000313" key="2">
    <source>
        <dbReference type="Proteomes" id="UP000067320"/>
    </source>
</evidence>
<reference evidence="1 2" key="3">
    <citation type="journal article" date="2016" name="Genome Announc.">
        <title>Fully Closed Genome Sequences of Five Type Strains of the Genus Cronobacter and One Cronobacter sakazakii Strain.</title>
        <authorList>
            <person name="Moine D."/>
            <person name="Kassam M."/>
            <person name="Baert L."/>
            <person name="Tang Y."/>
            <person name="Barretto C."/>
            <person name="Ngom Bru C."/>
            <person name="Klijn A."/>
            <person name="Descombes P."/>
        </authorList>
    </citation>
    <scope>NUCLEOTIDE SEQUENCE [LARGE SCALE GENOMIC DNA]</scope>
    <source>
        <strain evidence="1 2">LMG 26250</strain>
    </source>
</reference>
<gene>
    <name evidence="1" type="ORF">AFK62_18550</name>
</gene>
<organism evidence="1 2">
    <name type="scientific">Cronobacter condimenti 1330</name>
    <dbReference type="NCBI Taxonomy" id="1073999"/>
    <lineage>
        <taxon>Bacteria</taxon>
        <taxon>Pseudomonadati</taxon>
        <taxon>Pseudomonadota</taxon>
        <taxon>Gammaproteobacteria</taxon>
        <taxon>Enterobacterales</taxon>
        <taxon>Enterobacteriaceae</taxon>
        <taxon>Cronobacter</taxon>
    </lineage>
</organism>
<accession>A0ABM5VGT1</accession>
<evidence type="ECO:0000313" key="1">
    <source>
        <dbReference type="EMBL" id="ALB64380.1"/>
    </source>
</evidence>
<keyword evidence="2" id="KW-1185">Reference proteome</keyword>
<proteinExistence type="predicted"/>
<name>A0ABM5VGT1_9ENTR</name>
<dbReference type="InterPro" id="IPR043129">
    <property type="entry name" value="ATPase_NBD"/>
</dbReference>
<reference evidence="2" key="2">
    <citation type="submission" date="2015-09" db="EMBL/GenBank/DDBJ databases">
        <title>Cronobacter genome sequencing and assembly.</title>
        <authorList>
            <person name="Descombes P."/>
            <person name="Baert L."/>
            <person name="Ngom-Bru C."/>
            <person name="Barretto C."/>
        </authorList>
    </citation>
    <scope>NUCLEOTIDE SEQUENCE [LARGE SCALE GENOMIC DNA]</scope>
    <source>
        <strain evidence="2">LMG 26250</strain>
    </source>
</reference>